<protein>
    <submittedName>
        <fullName evidence="3">Glycoside hydrolase family 55 protein</fullName>
    </submittedName>
</protein>
<dbReference type="OrthoDB" id="1046782at2759"/>
<dbReference type="InterPro" id="IPR024535">
    <property type="entry name" value="RHGA/B-epi-like_pectate_lyase"/>
</dbReference>
<name>A0A067MKJ3_BOTB1</name>
<dbReference type="SUPFAM" id="SSF51126">
    <property type="entry name" value="Pectin lyase-like"/>
    <property type="match status" value="2"/>
</dbReference>
<feature type="chain" id="PRO_5001641367" evidence="1">
    <location>
        <begin position="20"/>
        <end position="790"/>
    </location>
</feature>
<dbReference type="STRING" id="930990.A0A067MKJ3"/>
<dbReference type="PANTHER" id="PTHR31339:SF9">
    <property type="entry name" value="PLASMIN AND FIBRONECTIN-BINDING PROTEIN A"/>
    <property type="match status" value="1"/>
</dbReference>
<sequence length="790" mass="84018">MRLLDLVGALASAALSVNALGSQCSGPLGGGNADANAPFWLETIAKRGTSAFNNSPSSYKVFRNVKDYGAKGDGRTDDTNAINAAIADQGRCGLGCKSSTVSPGLIYFPQGTYVVSKPIIPFYYTNIVGDAKRPPTLLASSNFNGMAVIDADPYLGGDAQYWTNQVCNLAITSSVRNIVIDLRQIPASSSGTGLHWQVAQATSLVNVRVEASQAAGNNHQGENGSGGVLSDVTFNGGKFGIWVGNQQFTVRNLKVTNAATAVFSIWNWGWTYQNVIIDNCKIGFEISTGGTDQAHQTSGANVILDATVTNTPVFVRTSTSQRNSLGGSVFIDNAKLTNVPIAVQDGSGATILAGGTTTINQWAQGNIYYGNSNKATYVQKTLTAPSKPSVLLDSTGKFFNRARPQYENYSPSQFVSVKAEGARGDGSTDDTAALQAVFDKYWGCRIIYVDAGTYKLTKTLNIPTGTTLVGEMWSVFLANGSPFNNVNNPTVVAKVGNPGDVGAVEISDVVFSTVAGSAGAIVLQVNTKQSSQGAVGIWDTHVRLGGARGTNLQVPQCQKQRGHGAECASSFLSLHIGKTASAYLENVWVWTADHDLDDGGESQIDIFAGRGIFSESTDGPVWMIGTASEHHAVYQYNIVNSKNVYAGLIQTETPYYQPSPAPSAFFPVNPTYNDPNYASGKSSLALIVQKSSNVFVYGAGLYSFFSNYGQACLDTYSCQDQITEIASSNTNTFVYSLSTVGTTYSLSQDGVGIIRQADNRNGFASTATVYTPNGNASRRWIGSRIARWLW</sequence>
<evidence type="ECO:0000313" key="3">
    <source>
        <dbReference type="EMBL" id="KDQ16283.1"/>
    </source>
</evidence>
<dbReference type="InterPro" id="IPR011050">
    <property type="entry name" value="Pectin_lyase_fold/virulence"/>
</dbReference>
<dbReference type="InterPro" id="IPR051801">
    <property type="entry name" value="GH28_Enzymes"/>
</dbReference>
<dbReference type="CDD" id="cd23668">
    <property type="entry name" value="GH55_beta13glucanase-like"/>
    <property type="match status" value="1"/>
</dbReference>
<dbReference type="Gene3D" id="2.160.20.10">
    <property type="entry name" value="Single-stranded right-handed beta-helix, Pectin lyase-like"/>
    <property type="match status" value="2"/>
</dbReference>
<gene>
    <name evidence="3" type="ORF">BOTBODRAFT_54084</name>
</gene>
<organism evidence="3 4">
    <name type="scientific">Botryobasidium botryosum (strain FD-172 SS1)</name>
    <dbReference type="NCBI Taxonomy" id="930990"/>
    <lineage>
        <taxon>Eukaryota</taxon>
        <taxon>Fungi</taxon>
        <taxon>Dikarya</taxon>
        <taxon>Basidiomycota</taxon>
        <taxon>Agaricomycotina</taxon>
        <taxon>Agaricomycetes</taxon>
        <taxon>Cantharellales</taxon>
        <taxon>Botryobasidiaceae</taxon>
        <taxon>Botryobasidium</taxon>
    </lineage>
</organism>
<accession>A0A067MKJ3</accession>
<dbReference type="InParanoid" id="A0A067MKJ3"/>
<keyword evidence="1" id="KW-0732">Signal</keyword>
<keyword evidence="3" id="KW-0378">Hydrolase</keyword>
<feature type="signal peptide" evidence="1">
    <location>
        <begin position="1"/>
        <end position="19"/>
    </location>
</feature>
<dbReference type="HOGENOM" id="CLU_002540_2_2_1"/>
<evidence type="ECO:0000256" key="1">
    <source>
        <dbReference type="SAM" id="SignalP"/>
    </source>
</evidence>
<dbReference type="AlphaFoldDB" id="A0A067MKJ3"/>
<dbReference type="GO" id="GO:0016787">
    <property type="term" value="F:hydrolase activity"/>
    <property type="evidence" value="ECO:0007669"/>
    <property type="project" value="UniProtKB-KW"/>
</dbReference>
<dbReference type="Proteomes" id="UP000027195">
    <property type="component" value="Unassembled WGS sequence"/>
</dbReference>
<dbReference type="Pfam" id="PF12708">
    <property type="entry name" value="Pect-lyase_RHGA_epim"/>
    <property type="match status" value="2"/>
</dbReference>
<reference evidence="4" key="1">
    <citation type="journal article" date="2014" name="Proc. Natl. Acad. Sci. U.S.A.">
        <title>Extensive sampling of basidiomycete genomes demonstrates inadequacy of the white-rot/brown-rot paradigm for wood decay fungi.</title>
        <authorList>
            <person name="Riley R."/>
            <person name="Salamov A.A."/>
            <person name="Brown D.W."/>
            <person name="Nagy L.G."/>
            <person name="Floudas D."/>
            <person name="Held B.W."/>
            <person name="Levasseur A."/>
            <person name="Lombard V."/>
            <person name="Morin E."/>
            <person name="Otillar R."/>
            <person name="Lindquist E.A."/>
            <person name="Sun H."/>
            <person name="LaButti K.M."/>
            <person name="Schmutz J."/>
            <person name="Jabbour D."/>
            <person name="Luo H."/>
            <person name="Baker S.E."/>
            <person name="Pisabarro A.G."/>
            <person name="Walton J.D."/>
            <person name="Blanchette R.A."/>
            <person name="Henrissat B."/>
            <person name="Martin F."/>
            <person name="Cullen D."/>
            <person name="Hibbett D.S."/>
            <person name="Grigoriev I.V."/>
        </authorList>
    </citation>
    <scope>NUCLEOTIDE SEQUENCE [LARGE SCALE GENOMIC DNA]</scope>
    <source>
        <strain evidence="4">FD-172 SS1</strain>
    </source>
</reference>
<keyword evidence="4" id="KW-1185">Reference proteome</keyword>
<proteinExistence type="predicted"/>
<evidence type="ECO:0000313" key="4">
    <source>
        <dbReference type="Proteomes" id="UP000027195"/>
    </source>
</evidence>
<feature type="domain" description="Rhamnogalacturonase A/B/Epimerase-like pectate lyase" evidence="2">
    <location>
        <begin position="414"/>
        <end position="476"/>
    </location>
</feature>
<feature type="domain" description="Rhamnogalacturonase A/B/Epimerase-like pectate lyase" evidence="2">
    <location>
        <begin position="62"/>
        <end position="284"/>
    </location>
</feature>
<evidence type="ECO:0000259" key="2">
    <source>
        <dbReference type="Pfam" id="PF12708"/>
    </source>
</evidence>
<dbReference type="PANTHER" id="PTHR31339">
    <property type="entry name" value="PECTIN LYASE-RELATED"/>
    <property type="match status" value="1"/>
</dbReference>
<dbReference type="InterPro" id="IPR012334">
    <property type="entry name" value="Pectin_lyas_fold"/>
</dbReference>
<dbReference type="FunFam" id="2.160.20.10:FF:000049">
    <property type="entry name" value="Putative exo-beta-1,3-glucanase"/>
    <property type="match status" value="1"/>
</dbReference>
<dbReference type="EMBL" id="KL198028">
    <property type="protein sequence ID" value="KDQ16283.1"/>
    <property type="molecule type" value="Genomic_DNA"/>
</dbReference>